<evidence type="ECO:0000313" key="2">
    <source>
        <dbReference type="Proteomes" id="UP001157502"/>
    </source>
</evidence>
<name>A0ACC2F747_DALPE</name>
<comment type="caution">
    <text evidence="1">The sequence shown here is derived from an EMBL/GenBank/DDBJ whole genome shotgun (WGS) entry which is preliminary data.</text>
</comment>
<accession>A0ACC2F747</accession>
<evidence type="ECO:0000313" key="1">
    <source>
        <dbReference type="EMBL" id="KAJ7987194.1"/>
    </source>
</evidence>
<gene>
    <name evidence="1" type="ORF">DPEC_G00336220</name>
</gene>
<dbReference type="Proteomes" id="UP001157502">
    <property type="component" value="Chromosome 33"/>
</dbReference>
<dbReference type="EMBL" id="CM055760">
    <property type="protein sequence ID" value="KAJ7987194.1"/>
    <property type="molecule type" value="Genomic_DNA"/>
</dbReference>
<organism evidence="1 2">
    <name type="scientific">Dallia pectoralis</name>
    <name type="common">Alaska blackfish</name>
    <dbReference type="NCBI Taxonomy" id="75939"/>
    <lineage>
        <taxon>Eukaryota</taxon>
        <taxon>Metazoa</taxon>
        <taxon>Chordata</taxon>
        <taxon>Craniata</taxon>
        <taxon>Vertebrata</taxon>
        <taxon>Euteleostomi</taxon>
        <taxon>Actinopterygii</taxon>
        <taxon>Neopterygii</taxon>
        <taxon>Teleostei</taxon>
        <taxon>Protacanthopterygii</taxon>
        <taxon>Esociformes</taxon>
        <taxon>Umbridae</taxon>
        <taxon>Dallia</taxon>
    </lineage>
</organism>
<protein>
    <submittedName>
        <fullName evidence="1">Uncharacterized protein</fullName>
    </submittedName>
</protein>
<keyword evidence="2" id="KW-1185">Reference proteome</keyword>
<reference evidence="1" key="1">
    <citation type="submission" date="2021-05" db="EMBL/GenBank/DDBJ databases">
        <authorList>
            <person name="Pan Q."/>
            <person name="Jouanno E."/>
            <person name="Zahm M."/>
            <person name="Klopp C."/>
            <person name="Cabau C."/>
            <person name="Louis A."/>
            <person name="Berthelot C."/>
            <person name="Parey E."/>
            <person name="Roest Crollius H."/>
            <person name="Montfort J."/>
            <person name="Robinson-Rechavi M."/>
            <person name="Bouchez O."/>
            <person name="Lampietro C."/>
            <person name="Lopez Roques C."/>
            <person name="Donnadieu C."/>
            <person name="Postlethwait J."/>
            <person name="Bobe J."/>
            <person name="Dillon D."/>
            <person name="Chandos A."/>
            <person name="von Hippel F."/>
            <person name="Guiguen Y."/>
        </authorList>
    </citation>
    <scope>NUCLEOTIDE SEQUENCE</scope>
    <source>
        <strain evidence="1">YG-Jan2019</strain>
    </source>
</reference>
<proteinExistence type="predicted"/>
<sequence length="338" mass="37196">MAALARVFVAETQHAWDKQKTGDSCQDCTQIVELLKDLLSNTAVQTEIRSELEKMCEVLPGPTAPKLCQETVDKYFTLGISFLTNVVKPAEVCSMLGLCNPEAASQLIQLLTNHNQEGLMSSMKTMNVQFNPQCTFCVYLIKSLENMLPKVRTEIAVIDLVGKMCDILPQYFQKQCHNLIEKYGKILVDMLLTYTSPKAICTFIQVCVAMDTPLVASDAPTDCDSCLTLAVLTRLQLGSNASESQTTSFVDSVCQLHPNALPKCTSFTQRHGQQLTKVLGKAQPALDVCEGVGLCGGVREEDGQEGDMCTLVKGYKCRNLTTAQECGTVSFCEKYVWK</sequence>